<evidence type="ECO:0000313" key="2">
    <source>
        <dbReference type="EnsemblPlants" id="PNT63399"/>
    </source>
</evidence>
<keyword evidence="3" id="KW-1185">Reference proteome</keyword>
<proteinExistence type="predicted"/>
<dbReference type="Gramene" id="PNT63399">
    <property type="protein sequence ID" value="PNT63399"/>
    <property type="gene ID" value="BRADI_4g15113v3"/>
</dbReference>
<evidence type="ECO:0000313" key="3">
    <source>
        <dbReference type="Proteomes" id="UP000008810"/>
    </source>
</evidence>
<reference evidence="2" key="3">
    <citation type="submission" date="2018-08" db="UniProtKB">
        <authorList>
            <consortium name="EnsemblPlants"/>
        </authorList>
    </citation>
    <scope>IDENTIFICATION</scope>
    <source>
        <strain evidence="2">cv. Bd21</strain>
    </source>
</reference>
<evidence type="ECO:0000313" key="1">
    <source>
        <dbReference type="EMBL" id="PNT63399.1"/>
    </source>
</evidence>
<dbReference type="EnsemblPlants" id="PNT63399">
    <property type="protein sequence ID" value="PNT63399"/>
    <property type="gene ID" value="BRADI_4g15113v3"/>
</dbReference>
<dbReference type="InParanoid" id="A0A2K2CMZ7"/>
<protein>
    <submittedName>
        <fullName evidence="1 2">Uncharacterized protein</fullName>
    </submittedName>
</protein>
<organism evidence="1">
    <name type="scientific">Brachypodium distachyon</name>
    <name type="common">Purple false brome</name>
    <name type="synonym">Trachynia distachya</name>
    <dbReference type="NCBI Taxonomy" id="15368"/>
    <lineage>
        <taxon>Eukaryota</taxon>
        <taxon>Viridiplantae</taxon>
        <taxon>Streptophyta</taxon>
        <taxon>Embryophyta</taxon>
        <taxon>Tracheophyta</taxon>
        <taxon>Spermatophyta</taxon>
        <taxon>Magnoliopsida</taxon>
        <taxon>Liliopsida</taxon>
        <taxon>Poales</taxon>
        <taxon>Poaceae</taxon>
        <taxon>BOP clade</taxon>
        <taxon>Pooideae</taxon>
        <taxon>Stipodae</taxon>
        <taxon>Brachypodieae</taxon>
        <taxon>Brachypodium</taxon>
    </lineage>
</organism>
<name>A0A2K2CMZ7_BRADI</name>
<sequence>MTVRLAYVASARRAFGSVRGGGLGARGASLALCRSAAARGCYPVLDARLAVACCLLRRFPGDLAGVGRASGVFFSGSLSLGPTLPSSLHLLQSLIEGQADEIAVDDTCSLLFRTTTHLKSRN</sequence>
<dbReference type="Proteomes" id="UP000008810">
    <property type="component" value="Chromosome 4"/>
</dbReference>
<gene>
    <name evidence="1" type="ORF">BRADI_4g15113v3</name>
</gene>
<reference evidence="1 2" key="1">
    <citation type="journal article" date="2010" name="Nature">
        <title>Genome sequencing and analysis of the model grass Brachypodium distachyon.</title>
        <authorList>
            <consortium name="International Brachypodium Initiative"/>
        </authorList>
    </citation>
    <scope>NUCLEOTIDE SEQUENCE [LARGE SCALE GENOMIC DNA]</scope>
    <source>
        <strain evidence="1 2">Bd21</strain>
    </source>
</reference>
<accession>A0A2K2CMZ7</accession>
<dbReference type="AlphaFoldDB" id="A0A2K2CMZ7"/>
<reference evidence="1" key="2">
    <citation type="submission" date="2017-06" db="EMBL/GenBank/DDBJ databases">
        <title>WGS assembly of Brachypodium distachyon.</title>
        <authorList>
            <consortium name="The International Brachypodium Initiative"/>
            <person name="Lucas S."/>
            <person name="Harmon-Smith M."/>
            <person name="Lail K."/>
            <person name="Tice H."/>
            <person name="Grimwood J."/>
            <person name="Bruce D."/>
            <person name="Barry K."/>
            <person name="Shu S."/>
            <person name="Lindquist E."/>
            <person name="Wang M."/>
            <person name="Pitluck S."/>
            <person name="Vogel J.P."/>
            <person name="Garvin D.F."/>
            <person name="Mockler T.C."/>
            <person name="Schmutz J."/>
            <person name="Rokhsar D."/>
            <person name="Bevan M.W."/>
        </authorList>
    </citation>
    <scope>NUCLEOTIDE SEQUENCE</scope>
    <source>
        <strain evidence="1">Bd21</strain>
    </source>
</reference>
<dbReference type="EMBL" id="CM000883">
    <property type="protein sequence ID" value="PNT63399.1"/>
    <property type="molecule type" value="Genomic_DNA"/>
</dbReference>